<proteinExistence type="predicted"/>
<dbReference type="Gene3D" id="3.40.109.10">
    <property type="entry name" value="NADH Oxidase"/>
    <property type="match status" value="1"/>
</dbReference>
<dbReference type="InterPro" id="IPR000415">
    <property type="entry name" value="Nitroreductase-like"/>
</dbReference>
<dbReference type="OrthoDB" id="8156917at2"/>
<evidence type="ECO:0000313" key="1">
    <source>
        <dbReference type="EMBL" id="RRO14115.1"/>
    </source>
</evidence>
<dbReference type="RefSeq" id="WP_125092183.1">
    <property type="nucleotide sequence ID" value="NZ_RSAA01000020.1"/>
</dbReference>
<evidence type="ECO:0000313" key="2">
    <source>
        <dbReference type="Proteomes" id="UP000274515"/>
    </source>
</evidence>
<name>A0A3R8QK07_9PSEU</name>
<evidence type="ECO:0008006" key="3">
    <source>
        <dbReference type="Google" id="ProtNLM"/>
    </source>
</evidence>
<sequence length="272" mass="28792">MTDVGIDAGGVRAACSLADCVPSLLAAKPWRWNHHGDSLQLRLDTSPELPESDPAARASVIACGAALHHAALALRAQGSRIQVDRLPLPEDPSLLGQIRILGTRDPVPADRALARAARRRHLDKRSFAPMPVPPGLLVDVESVSDAADITVITGEQQCALSRAFTMAAMIHAATEASRAELIGARLTERDTPESAGSLLLISTPTDDREAHLRAGEALGAVLCWAELAGLAAWPCNEAFEVPRTRAAAKREVLGDAAHPQLVVRLGWPAARG</sequence>
<reference evidence="1 2" key="1">
    <citation type="submission" date="2018-11" db="EMBL/GenBank/DDBJ databases">
        <title>Saccharopolyspora rhizosphaerae sp. nov., an actinomycete isolated from rhizosphere soil in Thailand.</title>
        <authorList>
            <person name="Intra B."/>
            <person name="Euanorasetr J."/>
            <person name="Take A."/>
            <person name="Inahashi Y."/>
            <person name="Mori M."/>
            <person name="Panbangred W."/>
            <person name="Matsumoto A."/>
        </authorList>
    </citation>
    <scope>NUCLEOTIDE SEQUENCE [LARGE SCALE GENOMIC DNA]</scope>
    <source>
        <strain evidence="1 2">H219</strain>
    </source>
</reference>
<dbReference type="Proteomes" id="UP000274515">
    <property type="component" value="Unassembled WGS sequence"/>
</dbReference>
<comment type="caution">
    <text evidence="1">The sequence shown here is derived from an EMBL/GenBank/DDBJ whole genome shotgun (WGS) entry which is preliminary data.</text>
</comment>
<organism evidence="1 2">
    <name type="scientific">Saccharopolyspora rhizosphaerae</name>
    <dbReference type="NCBI Taxonomy" id="2492662"/>
    <lineage>
        <taxon>Bacteria</taxon>
        <taxon>Bacillati</taxon>
        <taxon>Actinomycetota</taxon>
        <taxon>Actinomycetes</taxon>
        <taxon>Pseudonocardiales</taxon>
        <taxon>Pseudonocardiaceae</taxon>
        <taxon>Saccharopolyspora</taxon>
    </lineage>
</organism>
<protein>
    <recommendedName>
        <fullName evidence="3">Nitroreductase domain-containing protein</fullName>
    </recommendedName>
</protein>
<accession>A0A3R8QK07</accession>
<dbReference type="GO" id="GO:0016491">
    <property type="term" value="F:oxidoreductase activity"/>
    <property type="evidence" value="ECO:0007669"/>
    <property type="project" value="InterPro"/>
</dbReference>
<dbReference type="EMBL" id="RSAA01000020">
    <property type="protein sequence ID" value="RRO14115.1"/>
    <property type="molecule type" value="Genomic_DNA"/>
</dbReference>
<keyword evidence="2" id="KW-1185">Reference proteome</keyword>
<dbReference type="SUPFAM" id="SSF55469">
    <property type="entry name" value="FMN-dependent nitroreductase-like"/>
    <property type="match status" value="1"/>
</dbReference>
<dbReference type="AlphaFoldDB" id="A0A3R8QK07"/>
<gene>
    <name evidence="1" type="ORF">EIL87_20365</name>
</gene>